<dbReference type="EMBL" id="JACNJH010000177">
    <property type="protein sequence ID" value="MBC8362251.1"/>
    <property type="molecule type" value="Genomic_DNA"/>
</dbReference>
<evidence type="ECO:0000256" key="6">
    <source>
        <dbReference type="ARBA" id="ARBA00023049"/>
    </source>
</evidence>
<keyword evidence="4" id="KW-0378">Hydrolase</keyword>
<dbReference type="PANTHER" id="PTHR43016:SF13">
    <property type="entry name" value="PRESEQUENCE PROTEASE, MITOCHONDRIAL"/>
    <property type="match status" value="1"/>
</dbReference>
<dbReference type="Pfam" id="PF08367">
    <property type="entry name" value="M16C_assoc"/>
    <property type="match status" value="1"/>
</dbReference>
<evidence type="ECO:0000259" key="7">
    <source>
        <dbReference type="SMART" id="SM01264"/>
    </source>
</evidence>
<dbReference type="FunFam" id="3.30.830.10:FF:000009">
    <property type="entry name" value="Presequence protease, mitochondrial"/>
    <property type="match status" value="1"/>
</dbReference>
<dbReference type="PANTHER" id="PTHR43016">
    <property type="entry name" value="PRESEQUENCE PROTEASE"/>
    <property type="match status" value="1"/>
</dbReference>
<dbReference type="AlphaFoldDB" id="A0A8J6NXR7"/>
<dbReference type="InterPro" id="IPR011765">
    <property type="entry name" value="Pept_M16_N"/>
</dbReference>
<dbReference type="InterPro" id="IPR007863">
    <property type="entry name" value="Peptidase_M16_C"/>
</dbReference>
<dbReference type="GO" id="GO:0046872">
    <property type="term" value="F:metal ion binding"/>
    <property type="evidence" value="ECO:0007669"/>
    <property type="project" value="UniProtKB-KW"/>
</dbReference>
<dbReference type="SUPFAM" id="SSF63411">
    <property type="entry name" value="LuxS/MPP-like metallohydrolase"/>
    <property type="match status" value="4"/>
</dbReference>
<dbReference type="Proteomes" id="UP000603434">
    <property type="component" value="Unassembled WGS sequence"/>
</dbReference>
<keyword evidence="2" id="KW-0645">Protease</keyword>
<protein>
    <submittedName>
        <fullName evidence="8">Insulinase family protein</fullName>
    </submittedName>
</protein>
<comment type="caution">
    <text evidence="8">The sequence shown here is derived from an EMBL/GenBank/DDBJ whole genome shotgun (WGS) entry which is preliminary data.</text>
</comment>
<evidence type="ECO:0000256" key="3">
    <source>
        <dbReference type="ARBA" id="ARBA00022723"/>
    </source>
</evidence>
<gene>
    <name evidence="8" type="ORF">H8E23_12735</name>
</gene>
<evidence type="ECO:0000256" key="1">
    <source>
        <dbReference type="ARBA" id="ARBA00001947"/>
    </source>
</evidence>
<feature type="domain" description="Peptidase M16C associated" evidence="7">
    <location>
        <begin position="479"/>
        <end position="725"/>
    </location>
</feature>
<name>A0A8J6NXR7_9BACT</name>
<dbReference type="Pfam" id="PF22516">
    <property type="entry name" value="PreP_C"/>
    <property type="match status" value="1"/>
</dbReference>
<dbReference type="InterPro" id="IPR011249">
    <property type="entry name" value="Metalloenz_LuxS/M16"/>
</dbReference>
<dbReference type="Pfam" id="PF05193">
    <property type="entry name" value="Peptidase_M16_C"/>
    <property type="match status" value="1"/>
</dbReference>
<dbReference type="InterPro" id="IPR013578">
    <property type="entry name" value="Peptidase_M16C_assoc"/>
</dbReference>
<comment type="cofactor">
    <cofactor evidence="1">
        <name>Zn(2+)</name>
        <dbReference type="ChEBI" id="CHEBI:29105"/>
    </cofactor>
</comment>
<keyword evidence="6" id="KW-0482">Metalloprotease</keyword>
<reference evidence="8 9" key="1">
    <citation type="submission" date="2020-08" db="EMBL/GenBank/DDBJ databases">
        <title>Bridging the membrane lipid divide: bacteria of the FCB group superphylum have the potential to synthesize archaeal ether lipids.</title>
        <authorList>
            <person name="Villanueva L."/>
            <person name="Von Meijenfeldt F.A.B."/>
            <person name="Westbye A.B."/>
            <person name="Yadav S."/>
            <person name="Hopmans E.C."/>
            <person name="Dutilh B.E."/>
            <person name="Sinninghe Damste J.S."/>
        </authorList>
    </citation>
    <scope>NUCLEOTIDE SEQUENCE [LARGE SCALE GENOMIC DNA]</scope>
    <source>
        <strain evidence="8">NIOZ-UU30</strain>
    </source>
</reference>
<evidence type="ECO:0000313" key="9">
    <source>
        <dbReference type="Proteomes" id="UP000603434"/>
    </source>
</evidence>
<dbReference type="SMART" id="SM01264">
    <property type="entry name" value="M16C_associated"/>
    <property type="match status" value="1"/>
</dbReference>
<sequence length="998" mass="112114">MNRSVDQNNPGFSKDSHIFGYDVNRIVEIEENGFFFYEFEHAATGAKHVHISNNDKENTFGVAFKTVPTDSTGVAHILEHTVLCGSKKFSVHDPFFSMLRRSLSTFMNAFTSSDWTMYPFSSQNRKDFYNLMDVYLDSAFYPKIDELSFKQEGHRLEVENDSPTSDSLKLVYKGVVYNEMKGAMSSPSQVMGRSILNALYPQTTYRYNSGGDPAVMPTLTYEQLRAFHRRHYHPSNAFFYTYGNLPLKDHLEFINDTVLKHFERIDPQTKVPLQPRLSMPKKATYQYPLGKNEDPSKKCQVCVAWLTADIKNAFEVLTLVLLGQILLGNSGSPLRKALIESKLGTALCDGTGFDSDNRDTMFVCGLKDVEESAADQIETIVLEVLKDLSANGIDKQLIESAIHQLEFHRKEVTNTPYPYGIKLLLAFAGTWFHGGDPLKILQFDSDVARLRREIAKGPFFEGRIQKYLLDNPHRVLLTLVPDQQKETRERDRVDAELQRIRAEIKPADLEKIINDAKALKQLQEDKEDVSCLPTLALEEIPPTVQSIQASAVDETLRLAGYRQPTSGIFYFSAVAGSGFLPEHLIPLVPFFCHAFPKIGTSVRDYSEMAQLIDAYTGGIGLSCQARTSFDAAGDCLPLAAFNAKCLVRNQDKMFEIIAELLNKIDFSDLVRLKSLFLEYRASLESMVVHNGHRLAMSLASRNFSLTQALNETWHGIHQLKTIKDITADLTEHRLQSIAQELAMIGKFLFTKDNLKVALIGEDRAVSAATSSAASIQTGLSGKPEHGKSTHGFILPKIAIEKEIPREGWSTSTAVSFVARAFPTVRMDHKDAPALSVISKILRSLYLHREIREKGGAYGGFAIYNREDGLFCFGSYRDPHIVSTLRVYEEVPVFLKSGDFSDEDIKEAILQVCSEIDKPDPPGPAARKAFLRKIVLLSDEMRKQFKEKLLAVNRHQVVSAAEKYFNDDTNHAVAVISSEDSLKTANKELSDKPLKLYKI</sequence>
<dbReference type="Gene3D" id="3.30.830.10">
    <property type="entry name" value="Metalloenzyme, LuxS/M16 peptidase-like"/>
    <property type="match status" value="4"/>
</dbReference>
<dbReference type="GO" id="GO:0006508">
    <property type="term" value="P:proteolysis"/>
    <property type="evidence" value="ECO:0007669"/>
    <property type="project" value="UniProtKB-KW"/>
</dbReference>
<keyword evidence="5" id="KW-0862">Zinc</keyword>
<organism evidence="8 9">
    <name type="scientific">Candidatus Desulfatibia profunda</name>
    <dbReference type="NCBI Taxonomy" id="2841695"/>
    <lineage>
        <taxon>Bacteria</taxon>
        <taxon>Pseudomonadati</taxon>
        <taxon>Thermodesulfobacteriota</taxon>
        <taxon>Desulfobacteria</taxon>
        <taxon>Desulfobacterales</taxon>
        <taxon>Desulfobacterales incertae sedis</taxon>
        <taxon>Candidatus Desulfatibia</taxon>
    </lineage>
</organism>
<accession>A0A8J6NXR7</accession>
<dbReference type="GO" id="GO:0008237">
    <property type="term" value="F:metallopeptidase activity"/>
    <property type="evidence" value="ECO:0007669"/>
    <property type="project" value="UniProtKB-KW"/>
</dbReference>
<evidence type="ECO:0000256" key="5">
    <source>
        <dbReference type="ARBA" id="ARBA00022833"/>
    </source>
</evidence>
<evidence type="ECO:0000256" key="4">
    <source>
        <dbReference type="ARBA" id="ARBA00022801"/>
    </source>
</evidence>
<keyword evidence="3" id="KW-0479">Metal-binding</keyword>
<dbReference type="FunFam" id="3.30.830.10:FF:000011">
    <property type="entry name" value="Presequence protease, mitochondrial"/>
    <property type="match status" value="1"/>
</dbReference>
<dbReference type="InterPro" id="IPR055130">
    <property type="entry name" value="PreP_C"/>
</dbReference>
<dbReference type="Pfam" id="PF00675">
    <property type="entry name" value="Peptidase_M16"/>
    <property type="match status" value="1"/>
</dbReference>
<proteinExistence type="predicted"/>
<evidence type="ECO:0000256" key="2">
    <source>
        <dbReference type="ARBA" id="ARBA00022670"/>
    </source>
</evidence>
<evidence type="ECO:0000313" key="8">
    <source>
        <dbReference type="EMBL" id="MBC8362251.1"/>
    </source>
</evidence>